<sequence length="85" mass="9476">MTRAVFEGLVLFLAPFALFALYLGARRRNPFTRQAWDGHVHWLVLTGLVVVIASFVYIGLVAERSTGAWVPTHLKDGVLVPGHFE</sequence>
<protein>
    <submittedName>
        <fullName evidence="2">Uncharacterized protein</fullName>
    </submittedName>
</protein>
<dbReference type="Pfam" id="PF19606">
    <property type="entry name" value="DUF6111"/>
    <property type="match status" value="1"/>
</dbReference>
<dbReference type="OrthoDB" id="7366326at2"/>
<dbReference type="AlphaFoldDB" id="A0A2V3U046"/>
<feature type="transmembrane region" description="Helical" evidence="1">
    <location>
        <begin position="40"/>
        <end position="62"/>
    </location>
</feature>
<keyword evidence="1" id="KW-1133">Transmembrane helix</keyword>
<keyword evidence="1" id="KW-0812">Transmembrane</keyword>
<evidence type="ECO:0000256" key="1">
    <source>
        <dbReference type="SAM" id="Phobius"/>
    </source>
</evidence>
<dbReference type="InterPro" id="IPR046093">
    <property type="entry name" value="DUF6111"/>
</dbReference>
<keyword evidence="3" id="KW-1185">Reference proteome</keyword>
<feature type="transmembrane region" description="Helical" evidence="1">
    <location>
        <begin position="6"/>
        <end position="25"/>
    </location>
</feature>
<accession>A0A2V3U046</accession>
<dbReference type="Proteomes" id="UP000248021">
    <property type="component" value="Unassembled WGS sequence"/>
</dbReference>
<reference evidence="2 3" key="1">
    <citation type="submission" date="2018-05" db="EMBL/GenBank/DDBJ databases">
        <title>Genomic Encyclopedia of Type Strains, Phase IV (KMG-IV): sequencing the most valuable type-strain genomes for metagenomic binning, comparative biology and taxonomic classification.</title>
        <authorList>
            <person name="Goeker M."/>
        </authorList>
    </citation>
    <scope>NUCLEOTIDE SEQUENCE [LARGE SCALE GENOMIC DNA]</scope>
    <source>
        <strain evidence="2 3">DSM 6462</strain>
    </source>
</reference>
<dbReference type="EMBL" id="QJJK01000009">
    <property type="protein sequence ID" value="PXW55675.1"/>
    <property type="molecule type" value="Genomic_DNA"/>
</dbReference>
<proteinExistence type="predicted"/>
<dbReference type="RefSeq" id="WP_110376466.1">
    <property type="nucleotide sequence ID" value="NZ_JAHBRY010000001.1"/>
</dbReference>
<evidence type="ECO:0000313" key="3">
    <source>
        <dbReference type="Proteomes" id="UP000248021"/>
    </source>
</evidence>
<keyword evidence="1" id="KW-0472">Membrane</keyword>
<gene>
    <name evidence="2" type="ORF">C7450_10983</name>
</gene>
<organism evidence="2 3">
    <name type="scientific">Chelatococcus asaccharovorans</name>
    <dbReference type="NCBI Taxonomy" id="28210"/>
    <lineage>
        <taxon>Bacteria</taxon>
        <taxon>Pseudomonadati</taxon>
        <taxon>Pseudomonadota</taxon>
        <taxon>Alphaproteobacteria</taxon>
        <taxon>Hyphomicrobiales</taxon>
        <taxon>Chelatococcaceae</taxon>
        <taxon>Chelatococcus</taxon>
    </lineage>
</organism>
<name>A0A2V3U046_9HYPH</name>
<comment type="caution">
    <text evidence="2">The sequence shown here is derived from an EMBL/GenBank/DDBJ whole genome shotgun (WGS) entry which is preliminary data.</text>
</comment>
<evidence type="ECO:0000313" key="2">
    <source>
        <dbReference type="EMBL" id="PXW55675.1"/>
    </source>
</evidence>